<evidence type="ECO:0000313" key="9">
    <source>
        <dbReference type="Proteomes" id="UP000737391"/>
    </source>
</evidence>
<dbReference type="InterPro" id="IPR049326">
    <property type="entry name" value="Rhodopsin_dom_fungi"/>
</dbReference>
<evidence type="ECO:0000256" key="2">
    <source>
        <dbReference type="ARBA" id="ARBA00022692"/>
    </source>
</evidence>
<gene>
    <name evidence="8" type="ORF">FAGAP_11322</name>
</gene>
<dbReference type="OrthoDB" id="5393606at2759"/>
<keyword evidence="3 6" id="KW-1133">Transmembrane helix</keyword>
<name>A0A9P5E7C9_9HYPO</name>
<proteinExistence type="inferred from homology"/>
<dbReference type="PANTHER" id="PTHR33048">
    <property type="entry name" value="PTH11-LIKE INTEGRAL MEMBRANE PROTEIN (AFU_ORTHOLOGUE AFUA_5G11245)"/>
    <property type="match status" value="1"/>
</dbReference>
<keyword evidence="4 6" id="KW-0472">Membrane</keyword>
<keyword evidence="2 6" id="KW-0812">Transmembrane</keyword>
<accession>A0A9P5E7C9</accession>
<evidence type="ECO:0000256" key="4">
    <source>
        <dbReference type="ARBA" id="ARBA00023136"/>
    </source>
</evidence>
<evidence type="ECO:0000256" key="1">
    <source>
        <dbReference type="ARBA" id="ARBA00004141"/>
    </source>
</evidence>
<feature type="domain" description="Rhodopsin" evidence="7">
    <location>
        <begin position="53"/>
        <end position="118"/>
    </location>
</feature>
<dbReference type="GO" id="GO:0016020">
    <property type="term" value="C:membrane"/>
    <property type="evidence" value="ECO:0007669"/>
    <property type="project" value="UniProtKB-SubCell"/>
</dbReference>
<protein>
    <submittedName>
        <fullName evidence="8">Integral membrane</fullName>
    </submittedName>
</protein>
<keyword evidence="9" id="KW-1185">Reference proteome</keyword>
<comment type="caution">
    <text evidence="8">The sequence shown here is derived from an EMBL/GenBank/DDBJ whole genome shotgun (WGS) entry which is preliminary data.</text>
</comment>
<feature type="transmembrane region" description="Helical" evidence="6">
    <location>
        <begin position="78"/>
        <end position="99"/>
    </location>
</feature>
<dbReference type="AlphaFoldDB" id="A0A9P5E7C9"/>
<dbReference type="PANTHER" id="PTHR33048:SF124">
    <property type="entry name" value="INTEGRAL MEMBRANE PROTEIN"/>
    <property type="match status" value="1"/>
</dbReference>
<dbReference type="EMBL" id="LUFC02001045">
    <property type="protein sequence ID" value="KAF4487823.1"/>
    <property type="molecule type" value="Genomic_DNA"/>
</dbReference>
<dbReference type="Proteomes" id="UP000737391">
    <property type="component" value="Unassembled WGS sequence"/>
</dbReference>
<evidence type="ECO:0000256" key="6">
    <source>
        <dbReference type="SAM" id="Phobius"/>
    </source>
</evidence>
<evidence type="ECO:0000259" key="7">
    <source>
        <dbReference type="Pfam" id="PF20684"/>
    </source>
</evidence>
<dbReference type="InterPro" id="IPR052337">
    <property type="entry name" value="SAT4-like"/>
</dbReference>
<comment type="similarity">
    <text evidence="5">Belongs to the SAT4 family.</text>
</comment>
<organism evidence="8 9">
    <name type="scientific">Fusarium agapanthi</name>
    <dbReference type="NCBI Taxonomy" id="1803897"/>
    <lineage>
        <taxon>Eukaryota</taxon>
        <taxon>Fungi</taxon>
        <taxon>Dikarya</taxon>
        <taxon>Ascomycota</taxon>
        <taxon>Pezizomycotina</taxon>
        <taxon>Sordariomycetes</taxon>
        <taxon>Hypocreomycetidae</taxon>
        <taxon>Hypocreales</taxon>
        <taxon>Nectriaceae</taxon>
        <taxon>Fusarium</taxon>
        <taxon>Fusarium fujikuroi species complex</taxon>
    </lineage>
</organism>
<reference evidence="8" key="1">
    <citation type="submission" date="2020-01" db="EMBL/GenBank/DDBJ databases">
        <title>Identification and distribution of gene clusters putatively required for synthesis of sphingolipid metabolism inhibitors in phylogenetically diverse species of the filamentous fungus Fusarium.</title>
        <authorList>
            <person name="Kim H.-S."/>
            <person name="Busman M."/>
            <person name="Brown D.W."/>
            <person name="Divon H."/>
            <person name="Uhlig S."/>
            <person name="Proctor R.H."/>
        </authorList>
    </citation>
    <scope>NUCLEOTIDE SEQUENCE</scope>
    <source>
        <strain evidence="8">NRRL 31653</strain>
    </source>
</reference>
<feature type="transmembrane region" description="Helical" evidence="6">
    <location>
        <begin position="48"/>
        <end position="66"/>
    </location>
</feature>
<comment type="subcellular location">
    <subcellularLocation>
        <location evidence="1">Membrane</location>
        <topology evidence="1">Multi-pass membrane protein</topology>
    </subcellularLocation>
</comment>
<evidence type="ECO:0000256" key="3">
    <source>
        <dbReference type="ARBA" id="ARBA00022989"/>
    </source>
</evidence>
<evidence type="ECO:0000256" key="5">
    <source>
        <dbReference type="ARBA" id="ARBA00038359"/>
    </source>
</evidence>
<sequence length="183" mass="21276">MFASGAGGVHAWEASIETFNIYLMVSLLRKKDNCWKILTTVGRLSRRIHICTLWLLAKLALLMFYFRLSPQRWFKISVWSTAVFISGYTIGIFFAMMFACRPIAMNWDVTITEGKIYQQTWSMYRDRHNQHHQRRYPIYTTAANGSATPDALQAEGWFDGHLYYRIFDGRDIDHSGCTLARNA</sequence>
<evidence type="ECO:0000313" key="8">
    <source>
        <dbReference type="EMBL" id="KAF4487823.1"/>
    </source>
</evidence>
<dbReference type="Pfam" id="PF20684">
    <property type="entry name" value="Fung_rhodopsin"/>
    <property type="match status" value="1"/>
</dbReference>